<proteinExistence type="predicted"/>
<sequence>MVIHTQMHLWLWVEGAILRPKKPEKPNRKSEKIRPKSFRFGLTFFLFTLGNENFYAPRFSERKIPEKTAINRKCNFIGLLYLWLPDKKQ</sequence>
<comment type="caution">
    <text evidence="1">The sequence shown here is derived from an EMBL/GenBank/DDBJ whole genome shotgun (WGS) entry which is preliminary data.</text>
</comment>
<dbReference type="EMBL" id="JRAI01000005">
    <property type="protein sequence ID" value="KGN87976.1"/>
    <property type="molecule type" value="Genomic_DNA"/>
</dbReference>
<name>A0A099WUX2_9PORP</name>
<evidence type="ECO:0000313" key="2">
    <source>
        <dbReference type="Proteomes" id="UP000030130"/>
    </source>
</evidence>
<dbReference type="Proteomes" id="UP000030130">
    <property type="component" value="Unassembled WGS sequence"/>
</dbReference>
<dbReference type="AlphaFoldDB" id="A0A099WUX2"/>
<accession>A0A099WUX2</accession>
<gene>
    <name evidence="1" type="ORF">HR08_00860</name>
</gene>
<organism evidence="1 2">
    <name type="scientific">Porphyromonas gulae</name>
    <dbReference type="NCBI Taxonomy" id="111105"/>
    <lineage>
        <taxon>Bacteria</taxon>
        <taxon>Pseudomonadati</taxon>
        <taxon>Bacteroidota</taxon>
        <taxon>Bacteroidia</taxon>
        <taxon>Bacteroidales</taxon>
        <taxon>Porphyromonadaceae</taxon>
        <taxon>Porphyromonas</taxon>
    </lineage>
</organism>
<reference evidence="1 2" key="1">
    <citation type="submission" date="2014-08" db="EMBL/GenBank/DDBJ databases">
        <title>Porphyromonas gulae strain:COT-052_OH1451 Genome sequencing.</title>
        <authorList>
            <person name="Wallis C."/>
            <person name="Deusch O."/>
            <person name="O'Flynn C."/>
            <person name="Davis I."/>
            <person name="Jospin G."/>
            <person name="Darling A.E."/>
            <person name="Coil D.A."/>
            <person name="Alexiev A."/>
            <person name="Horsfall A."/>
            <person name="Kirkwood N."/>
            <person name="Harris S."/>
            <person name="Eisen J.A."/>
        </authorList>
    </citation>
    <scope>NUCLEOTIDE SEQUENCE [LARGE SCALE GENOMIC DNA]</scope>
    <source>
        <strain evidence="2">COT-052 OH1451</strain>
    </source>
</reference>
<protein>
    <submittedName>
        <fullName evidence="1">Uncharacterized protein</fullName>
    </submittedName>
</protein>
<evidence type="ECO:0000313" key="1">
    <source>
        <dbReference type="EMBL" id="KGN87976.1"/>
    </source>
</evidence>